<dbReference type="EMBL" id="JAAYEE010000105">
    <property type="protein sequence ID" value="NLW35108.1"/>
    <property type="molecule type" value="Genomic_DNA"/>
</dbReference>
<dbReference type="Pfam" id="PF01809">
    <property type="entry name" value="YidD"/>
    <property type="match status" value="1"/>
</dbReference>
<reference evidence="2" key="1">
    <citation type="journal article" date="2020" name="Biotechnol. Biofuels">
        <title>New insights from the biogas microbiome by comprehensive genome-resolved metagenomics of nearly 1600 species originating from multiple anaerobic digesters.</title>
        <authorList>
            <person name="Campanaro S."/>
            <person name="Treu L."/>
            <person name="Rodriguez-R L.M."/>
            <person name="Kovalovszki A."/>
            <person name="Ziels R.M."/>
            <person name="Maus I."/>
            <person name="Zhu X."/>
            <person name="Kougias P.G."/>
            <person name="Basile A."/>
            <person name="Luo G."/>
            <person name="Schluter A."/>
            <person name="Konstantinidis K.T."/>
            <person name="Angelidaki I."/>
        </authorList>
    </citation>
    <scope>NUCLEOTIDE SEQUENCE</scope>
    <source>
        <strain evidence="2">AS06rmzACSIP_7</strain>
    </source>
</reference>
<sequence>MDGHGKRTARIAARDEYLLKKIIIYFLDVYKVCISPYIPTACRFYPTCSTYMQEAIQKKGVFRGLACGLKRILRCNPFSPGGYDPVK</sequence>
<comment type="caution">
    <text evidence="2">The sequence shown here is derived from an EMBL/GenBank/DDBJ whole genome shotgun (WGS) entry which is preliminary data.</text>
</comment>
<organism evidence="2 3">
    <name type="scientific">Syntrophorhabdus aromaticivorans</name>
    <dbReference type="NCBI Taxonomy" id="328301"/>
    <lineage>
        <taxon>Bacteria</taxon>
        <taxon>Pseudomonadati</taxon>
        <taxon>Thermodesulfobacteriota</taxon>
        <taxon>Syntrophorhabdia</taxon>
        <taxon>Syntrophorhabdales</taxon>
        <taxon>Syntrophorhabdaceae</taxon>
        <taxon>Syntrophorhabdus</taxon>
    </lineage>
</organism>
<dbReference type="HAMAP" id="MF_00386">
    <property type="entry name" value="UPF0161_YidD"/>
    <property type="match status" value="1"/>
</dbReference>
<comment type="subcellular location">
    <subcellularLocation>
        <location evidence="1">Cell membrane</location>
        <topology evidence="1">Peripheral membrane protein</topology>
        <orientation evidence="1">Cytoplasmic side</orientation>
    </subcellularLocation>
</comment>
<comment type="function">
    <text evidence="1">Could be involved in insertion of integral membrane proteins into the membrane.</text>
</comment>
<dbReference type="InterPro" id="IPR002696">
    <property type="entry name" value="Membr_insert_effic_factor_YidD"/>
</dbReference>
<dbReference type="PANTHER" id="PTHR33383">
    <property type="entry name" value="MEMBRANE PROTEIN INSERTION EFFICIENCY FACTOR-RELATED"/>
    <property type="match status" value="1"/>
</dbReference>
<keyword evidence="1" id="KW-1003">Cell membrane</keyword>
<dbReference type="AlphaFoldDB" id="A0A351U6F4"/>
<dbReference type="Proteomes" id="UP000777265">
    <property type="component" value="Unassembled WGS sequence"/>
</dbReference>
<dbReference type="SMART" id="SM01234">
    <property type="entry name" value="Haemolytic"/>
    <property type="match status" value="1"/>
</dbReference>
<name>A0A351U6F4_9BACT</name>
<dbReference type="PANTHER" id="PTHR33383:SF1">
    <property type="entry name" value="MEMBRANE PROTEIN INSERTION EFFICIENCY FACTOR-RELATED"/>
    <property type="match status" value="1"/>
</dbReference>
<gene>
    <name evidence="2" type="primary">yidD</name>
    <name evidence="2" type="ORF">GXY80_06445</name>
</gene>
<dbReference type="NCBIfam" id="TIGR00278">
    <property type="entry name" value="membrane protein insertion efficiency factor YidD"/>
    <property type="match status" value="1"/>
</dbReference>
<dbReference type="GO" id="GO:0005886">
    <property type="term" value="C:plasma membrane"/>
    <property type="evidence" value="ECO:0007669"/>
    <property type="project" value="UniProtKB-SubCell"/>
</dbReference>
<proteinExistence type="inferred from homology"/>
<protein>
    <recommendedName>
        <fullName evidence="1">Putative membrane protein insertion efficiency factor</fullName>
    </recommendedName>
</protein>
<comment type="similarity">
    <text evidence="1">Belongs to the UPF0161 family.</text>
</comment>
<reference evidence="2" key="2">
    <citation type="submission" date="2020-01" db="EMBL/GenBank/DDBJ databases">
        <authorList>
            <person name="Campanaro S."/>
        </authorList>
    </citation>
    <scope>NUCLEOTIDE SEQUENCE</scope>
    <source>
        <strain evidence="2">AS06rmzACSIP_7</strain>
    </source>
</reference>
<dbReference type="STRING" id="909663.GCA_000512235_00721"/>
<keyword evidence="1" id="KW-0472">Membrane</keyword>
<accession>A0A351U6F4</accession>
<evidence type="ECO:0000313" key="2">
    <source>
        <dbReference type="EMBL" id="NLW35108.1"/>
    </source>
</evidence>
<evidence type="ECO:0000313" key="3">
    <source>
        <dbReference type="Proteomes" id="UP000777265"/>
    </source>
</evidence>
<evidence type="ECO:0000256" key="1">
    <source>
        <dbReference type="HAMAP-Rule" id="MF_00386"/>
    </source>
</evidence>